<dbReference type="NCBIfam" id="TIGR03412">
    <property type="entry name" value="iscX_yfhJ"/>
    <property type="match status" value="1"/>
</dbReference>
<dbReference type="SUPFAM" id="SSF140319">
    <property type="entry name" value="IscX-like"/>
    <property type="match status" value="1"/>
</dbReference>
<organism evidence="1 2">
    <name type="scientific">Candidatus Arcanibacter lacustris</name>
    <dbReference type="NCBI Taxonomy" id="1607817"/>
    <lineage>
        <taxon>Bacteria</taxon>
        <taxon>Pseudomonadati</taxon>
        <taxon>Pseudomonadota</taxon>
        <taxon>Alphaproteobacteria</taxon>
        <taxon>Rickettsiales</taxon>
        <taxon>Candidatus Arcanibacter</taxon>
    </lineage>
</organism>
<sequence length="67" mass="8090">MRWNNIQEIAEALEEGHCDQELENIRLKKIHSWVIQLLDFEDDPGKFNERILEAIQDEWKKIRGIDE</sequence>
<protein>
    <recommendedName>
        <fullName evidence="3">FeS assembly protein IscX</fullName>
    </recommendedName>
</protein>
<dbReference type="EMBL" id="JYHA01000120">
    <property type="protein sequence ID" value="KKB96200.1"/>
    <property type="molecule type" value="Genomic_DNA"/>
</dbReference>
<dbReference type="Pfam" id="PF04384">
    <property type="entry name" value="Fe-S_assembly"/>
    <property type="match status" value="1"/>
</dbReference>
<dbReference type="InterPro" id="IPR036762">
    <property type="entry name" value="IscX-like_sf"/>
</dbReference>
<accession>A0A0F5MN56</accession>
<dbReference type="AlphaFoldDB" id="A0A0F5MN56"/>
<evidence type="ECO:0000313" key="1">
    <source>
        <dbReference type="EMBL" id="KKB96200.1"/>
    </source>
</evidence>
<name>A0A0F5MN56_9RICK</name>
<dbReference type="GO" id="GO:0005829">
    <property type="term" value="C:cytosol"/>
    <property type="evidence" value="ECO:0007669"/>
    <property type="project" value="TreeGrafter"/>
</dbReference>
<keyword evidence="2" id="KW-1185">Reference proteome</keyword>
<evidence type="ECO:0000313" key="2">
    <source>
        <dbReference type="Proteomes" id="UP000033358"/>
    </source>
</evidence>
<dbReference type="Gene3D" id="1.10.10.600">
    <property type="entry name" value="IscX-like"/>
    <property type="match status" value="1"/>
</dbReference>
<gene>
    <name evidence="1" type="ORF">SZ25_00720</name>
</gene>
<dbReference type="GO" id="GO:0016226">
    <property type="term" value="P:iron-sulfur cluster assembly"/>
    <property type="evidence" value="ECO:0007669"/>
    <property type="project" value="InterPro"/>
</dbReference>
<reference evidence="1 2" key="1">
    <citation type="submission" date="2015-02" db="EMBL/GenBank/DDBJ databases">
        <title>Single cell genomics of a rare environmental alphaproteobacterium provides unique insights into Rickettsiaceae evolution.</title>
        <authorList>
            <person name="Martijn J."/>
            <person name="Schulz F."/>
            <person name="Zaremba-Niedzwiedzka K."/>
            <person name="Viklund J."/>
            <person name="Stepanauskas R."/>
            <person name="Andersson S.G.E."/>
            <person name="Horn M."/>
            <person name="Guy L."/>
            <person name="Ettema T.J.G."/>
        </authorList>
    </citation>
    <scope>NUCLEOTIDE SEQUENCE [LARGE SCALE GENOMIC DNA]</scope>
    <source>
        <strain evidence="1 2">SCGC AAA041-L04</strain>
    </source>
</reference>
<comment type="caution">
    <text evidence="1">The sequence shown here is derived from an EMBL/GenBank/DDBJ whole genome shotgun (WGS) entry which is preliminary data.</text>
</comment>
<dbReference type="PANTHER" id="PTHR37532">
    <property type="entry name" value="PROTEIN ISCX"/>
    <property type="match status" value="1"/>
</dbReference>
<dbReference type="InterPro" id="IPR007479">
    <property type="entry name" value="ISC_FeS_clus_asmbl_IscsX"/>
</dbReference>
<evidence type="ECO:0008006" key="3">
    <source>
        <dbReference type="Google" id="ProtNLM"/>
    </source>
</evidence>
<dbReference type="PANTHER" id="PTHR37532:SF1">
    <property type="entry name" value="PROTEIN ISCX"/>
    <property type="match status" value="1"/>
</dbReference>
<proteinExistence type="predicted"/>
<dbReference type="GO" id="GO:0008198">
    <property type="term" value="F:ferrous iron binding"/>
    <property type="evidence" value="ECO:0007669"/>
    <property type="project" value="TreeGrafter"/>
</dbReference>
<dbReference type="Proteomes" id="UP000033358">
    <property type="component" value="Unassembled WGS sequence"/>
</dbReference>